<gene>
    <name evidence="1" type="ORF">UY3_07171</name>
</gene>
<dbReference type="Gene3D" id="1.10.287.3160">
    <property type="match status" value="1"/>
</dbReference>
<reference evidence="2" key="1">
    <citation type="journal article" date="2013" name="Nat. Genet.">
        <title>The draft genomes of soft-shell turtle and green sea turtle yield insights into the development and evolution of the turtle-specific body plan.</title>
        <authorList>
            <person name="Wang Z."/>
            <person name="Pascual-Anaya J."/>
            <person name="Zadissa A."/>
            <person name="Li W."/>
            <person name="Niimura Y."/>
            <person name="Huang Z."/>
            <person name="Li C."/>
            <person name="White S."/>
            <person name="Xiong Z."/>
            <person name="Fang D."/>
            <person name="Wang B."/>
            <person name="Ming Y."/>
            <person name="Chen Y."/>
            <person name="Zheng Y."/>
            <person name="Kuraku S."/>
            <person name="Pignatelli M."/>
            <person name="Herrero J."/>
            <person name="Beal K."/>
            <person name="Nozawa M."/>
            <person name="Li Q."/>
            <person name="Wang J."/>
            <person name="Zhang H."/>
            <person name="Yu L."/>
            <person name="Shigenobu S."/>
            <person name="Wang J."/>
            <person name="Liu J."/>
            <person name="Flicek P."/>
            <person name="Searle S."/>
            <person name="Wang J."/>
            <person name="Kuratani S."/>
            <person name="Yin Y."/>
            <person name="Aken B."/>
            <person name="Zhang G."/>
            <person name="Irie N."/>
        </authorList>
    </citation>
    <scope>NUCLEOTIDE SEQUENCE [LARGE SCALE GENOMIC DNA]</scope>
</reference>
<dbReference type="Proteomes" id="UP000031443">
    <property type="component" value="Unassembled WGS sequence"/>
</dbReference>
<evidence type="ECO:0000313" key="1">
    <source>
        <dbReference type="EMBL" id="EMP35660.1"/>
    </source>
</evidence>
<proteinExistence type="predicted"/>
<dbReference type="AlphaFoldDB" id="M7BJ06"/>
<evidence type="ECO:0000313" key="2">
    <source>
        <dbReference type="Proteomes" id="UP000031443"/>
    </source>
</evidence>
<sequence>MDILGRKVYSSTGLQFHIANYQAQLAEYSFHKYSKFSEFKDFLPSDKQQPFQALLDEETLVVKEGLQAVVSATNTAFRSLATSIVLCRGSWFQSSGFHKKVQITLEDLPFHNHKLFSDKTDESLRSLKDSCATLRLPGIYITVLSHQQEQRSFCPYPYAPIHPTFNASKSHLEATSTLSSHATLPLPPLLHRPSHTSSVSSSFDSNAKTCKPSPIQCSVASLGAILPTVGARSPQTVGYWTLPSRV</sequence>
<organism evidence="1 2">
    <name type="scientific">Chelonia mydas</name>
    <name type="common">Green sea-turtle</name>
    <name type="synonym">Chelonia agassizi</name>
    <dbReference type="NCBI Taxonomy" id="8469"/>
    <lineage>
        <taxon>Eukaryota</taxon>
        <taxon>Metazoa</taxon>
        <taxon>Chordata</taxon>
        <taxon>Craniata</taxon>
        <taxon>Vertebrata</taxon>
        <taxon>Euteleostomi</taxon>
        <taxon>Archelosauria</taxon>
        <taxon>Testudinata</taxon>
        <taxon>Testudines</taxon>
        <taxon>Cryptodira</taxon>
        <taxon>Durocryptodira</taxon>
        <taxon>Americhelydia</taxon>
        <taxon>Chelonioidea</taxon>
        <taxon>Cheloniidae</taxon>
        <taxon>Chelonia</taxon>
    </lineage>
</organism>
<keyword evidence="2" id="KW-1185">Reference proteome</keyword>
<dbReference type="EMBL" id="KB528023">
    <property type="protein sequence ID" value="EMP35660.1"/>
    <property type="molecule type" value="Genomic_DNA"/>
</dbReference>
<accession>M7BJ06</accession>
<protein>
    <submittedName>
        <fullName evidence="1">Uncharacterized protein</fullName>
    </submittedName>
</protein>
<name>M7BJ06_CHEMY</name>